<dbReference type="InterPro" id="IPR040449">
    <property type="entry name" value="Peptidase_S66_N"/>
</dbReference>
<proteinExistence type="predicted"/>
<dbReference type="PANTHER" id="PTHR30237">
    <property type="entry name" value="MURAMOYLTETRAPEPTIDE CARBOXYPEPTIDASE"/>
    <property type="match status" value="1"/>
</dbReference>
<evidence type="ECO:0000313" key="3">
    <source>
        <dbReference type="Proteomes" id="UP000051686"/>
    </source>
</evidence>
<dbReference type="STRING" id="1423777.FD46_GL000644"/>
<gene>
    <name evidence="2" type="ORF">FD46_GL000644</name>
</gene>
<dbReference type="Gene3D" id="3.40.50.10740">
    <property type="entry name" value="Class I glutamine amidotransferase-like"/>
    <property type="match status" value="1"/>
</dbReference>
<comment type="caution">
    <text evidence="2">The sequence shown here is derived from an EMBL/GenBank/DDBJ whole genome shotgun (WGS) entry which is preliminary data.</text>
</comment>
<accession>A0A0R1MCV8</accession>
<evidence type="ECO:0000313" key="2">
    <source>
        <dbReference type="EMBL" id="KRL05884.1"/>
    </source>
</evidence>
<dbReference type="PANTHER" id="PTHR30237:SF5">
    <property type="entry name" value="CARBOXYPEPTIDASE VC_A0337-RELATED"/>
    <property type="match status" value="1"/>
</dbReference>
<organism evidence="2 3">
    <name type="scientific">Liquorilactobacillus oeni DSM 19972</name>
    <dbReference type="NCBI Taxonomy" id="1423777"/>
    <lineage>
        <taxon>Bacteria</taxon>
        <taxon>Bacillati</taxon>
        <taxon>Bacillota</taxon>
        <taxon>Bacilli</taxon>
        <taxon>Lactobacillales</taxon>
        <taxon>Lactobacillaceae</taxon>
        <taxon>Liquorilactobacillus</taxon>
    </lineage>
</organism>
<dbReference type="InterPro" id="IPR029062">
    <property type="entry name" value="Class_I_gatase-like"/>
</dbReference>
<protein>
    <submittedName>
        <fullName evidence="2">Microcin C7 immunity protein</fullName>
    </submittedName>
</protein>
<dbReference type="PATRIC" id="fig|1423777.3.peg.664"/>
<dbReference type="InterPro" id="IPR003507">
    <property type="entry name" value="S66_fam"/>
</dbReference>
<sequence>MVFILLTSITNLSPERFKRAKNFLEAKRVVLVAGNLTGKRDFYRSGSINQRAAEINQLIYDDTIDIIMSTIGGTNTNSVVPYIDYSYLKRHPETFVSYSDTTALLLAVKAKAPNCRVLYGPALVASFGEWMPYTEQPWSYFKKVCTATGDFIIKFKASKFWSDEKANWETHEYEKK</sequence>
<dbReference type="InterPro" id="IPR027478">
    <property type="entry name" value="LdcA_N"/>
</dbReference>
<dbReference type="Pfam" id="PF02016">
    <property type="entry name" value="Peptidase_S66"/>
    <property type="match status" value="1"/>
</dbReference>
<dbReference type="SUPFAM" id="SSF52317">
    <property type="entry name" value="Class I glutamine amidotransferase-like"/>
    <property type="match status" value="1"/>
</dbReference>
<evidence type="ECO:0000259" key="1">
    <source>
        <dbReference type="Pfam" id="PF02016"/>
    </source>
</evidence>
<dbReference type="AlphaFoldDB" id="A0A0R1MCV8"/>
<name>A0A0R1MCV8_9LACO</name>
<reference evidence="2 3" key="1">
    <citation type="journal article" date="2015" name="Genome Announc.">
        <title>Expanding the biotechnology potential of lactobacilli through comparative genomics of 213 strains and associated genera.</title>
        <authorList>
            <person name="Sun Z."/>
            <person name="Harris H.M."/>
            <person name="McCann A."/>
            <person name="Guo C."/>
            <person name="Argimon S."/>
            <person name="Zhang W."/>
            <person name="Yang X."/>
            <person name="Jeffery I.B."/>
            <person name="Cooney J.C."/>
            <person name="Kagawa T.F."/>
            <person name="Liu W."/>
            <person name="Song Y."/>
            <person name="Salvetti E."/>
            <person name="Wrobel A."/>
            <person name="Rasinkangas P."/>
            <person name="Parkhill J."/>
            <person name="Rea M.C."/>
            <person name="O'Sullivan O."/>
            <person name="Ritari J."/>
            <person name="Douillard F.P."/>
            <person name="Paul Ross R."/>
            <person name="Yang R."/>
            <person name="Briner A.E."/>
            <person name="Felis G.E."/>
            <person name="de Vos W.M."/>
            <person name="Barrangou R."/>
            <person name="Klaenhammer T.R."/>
            <person name="Caufield P.W."/>
            <person name="Cui Y."/>
            <person name="Zhang H."/>
            <person name="O'Toole P.W."/>
        </authorList>
    </citation>
    <scope>NUCLEOTIDE SEQUENCE [LARGE SCALE GENOMIC DNA]</scope>
    <source>
        <strain evidence="2 3">DSM 19972</strain>
    </source>
</reference>
<feature type="domain" description="LD-carboxypeptidase N-terminal" evidence="1">
    <location>
        <begin position="14"/>
        <end position="112"/>
    </location>
</feature>
<dbReference type="Proteomes" id="UP000051686">
    <property type="component" value="Unassembled WGS sequence"/>
</dbReference>
<dbReference type="RefSeq" id="WP_235805531.1">
    <property type="nucleotide sequence ID" value="NZ_AZEH01000020.1"/>
</dbReference>
<dbReference type="EMBL" id="AZEH01000020">
    <property type="protein sequence ID" value="KRL05884.1"/>
    <property type="molecule type" value="Genomic_DNA"/>
</dbReference>
<keyword evidence="3" id="KW-1185">Reference proteome</keyword>